<evidence type="ECO:0000256" key="7">
    <source>
        <dbReference type="ARBA" id="ARBA00022490"/>
    </source>
</evidence>
<evidence type="ECO:0000256" key="4">
    <source>
        <dbReference type="ARBA" id="ARBA00004286"/>
    </source>
</evidence>
<evidence type="ECO:0000256" key="18">
    <source>
        <dbReference type="PROSITE-ProRule" id="PRU10141"/>
    </source>
</evidence>
<keyword evidence="6" id="KW-0158">Chromosome</keyword>
<dbReference type="FunFam" id="1.10.510.10:FF:000401">
    <property type="entry name" value="serine/threonine-protein kinase haspin"/>
    <property type="match status" value="1"/>
</dbReference>
<keyword evidence="21" id="KW-1185">Reference proteome</keyword>
<comment type="cofactor">
    <cofactor evidence="1">
        <name>Mg(2+)</name>
        <dbReference type="ChEBI" id="CHEBI:18420"/>
    </cofactor>
</comment>
<dbReference type="PROSITE" id="PS00107">
    <property type="entry name" value="PROTEIN_KINASE_ATP"/>
    <property type="match status" value="1"/>
</dbReference>
<name>A0AAW1U7H5_9CUCU</name>
<evidence type="ECO:0000256" key="13">
    <source>
        <dbReference type="ARBA" id="ARBA00022840"/>
    </source>
</evidence>
<evidence type="ECO:0000256" key="3">
    <source>
        <dbReference type="ARBA" id="ARBA00004186"/>
    </source>
</evidence>
<dbReference type="Gene3D" id="1.10.510.10">
    <property type="entry name" value="Transferase(Phosphotransferase) domain 1"/>
    <property type="match status" value="1"/>
</dbReference>
<dbReference type="EMBL" id="JARQZJ010000061">
    <property type="protein sequence ID" value="KAK9878914.1"/>
    <property type="molecule type" value="Genomic_DNA"/>
</dbReference>
<comment type="subcellular location">
    <subcellularLocation>
        <location evidence="4">Chromosome</location>
    </subcellularLocation>
    <subcellularLocation>
        <location evidence="3">Cytoplasm</location>
        <location evidence="3">Cytoskeleton</location>
        <location evidence="3">Spindle</location>
    </subcellularLocation>
    <subcellularLocation>
        <location evidence="2">Nucleus</location>
    </subcellularLocation>
</comment>
<dbReference type="PANTHER" id="PTHR24419">
    <property type="entry name" value="INTERLEUKIN-1 RECEPTOR-ASSOCIATED KINASE"/>
    <property type="match status" value="1"/>
</dbReference>
<keyword evidence="7" id="KW-0963">Cytoplasm</keyword>
<dbReference type="Pfam" id="PF12330">
    <property type="entry name" value="Haspin_kinase"/>
    <property type="match status" value="1"/>
</dbReference>
<dbReference type="InterPro" id="IPR024604">
    <property type="entry name" value="GSG2_C"/>
</dbReference>
<evidence type="ECO:0000259" key="19">
    <source>
        <dbReference type="PROSITE" id="PS50011"/>
    </source>
</evidence>
<evidence type="ECO:0000256" key="1">
    <source>
        <dbReference type="ARBA" id="ARBA00001946"/>
    </source>
</evidence>
<proteinExistence type="predicted"/>
<evidence type="ECO:0000313" key="21">
    <source>
        <dbReference type="Proteomes" id="UP001431783"/>
    </source>
</evidence>
<dbReference type="SMART" id="SM00220">
    <property type="entry name" value="S_TKc"/>
    <property type="match status" value="1"/>
</dbReference>
<keyword evidence="13 18" id="KW-0067">ATP-binding</keyword>
<evidence type="ECO:0000256" key="2">
    <source>
        <dbReference type="ARBA" id="ARBA00004123"/>
    </source>
</evidence>
<comment type="catalytic activity">
    <reaction evidence="17">
        <text>L-seryl-[protein] + ATP = O-phospho-L-seryl-[protein] + ADP + H(+)</text>
        <dbReference type="Rhea" id="RHEA:17989"/>
        <dbReference type="Rhea" id="RHEA-COMP:9863"/>
        <dbReference type="Rhea" id="RHEA-COMP:11604"/>
        <dbReference type="ChEBI" id="CHEBI:15378"/>
        <dbReference type="ChEBI" id="CHEBI:29999"/>
        <dbReference type="ChEBI" id="CHEBI:30616"/>
        <dbReference type="ChEBI" id="CHEBI:83421"/>
        <dbReference type="ChEBI" id="CHEBI:456216"/>
        <dbReference type="EC" id="2.7.11.1"/>
    </reaction>
</comment>
<feature type="domain" description="Protein kinase" evidence="19">
    <location>
        <begin position="591"/>
        <end position="904"/>
    </location>
</feature>
<evidence type="ECO:0000256" key="10">
    <source>
        <dbReference type="ARBA" id="ARBA00022679"/>
    </source>
</evidence>
<organism evidence="20 21">
    <name type="scientific">Henosepilachna vigintioctopunctata</name>
    <dbReference type="NCBI Taxonomy" id="420089"/>
    <lineage>
        <taxon>Eukaryota</taxon>
        <taxon>Metazoa</taxon>
        <taxon>Ecdysozoa</taxon>
        <taxon>Arthropoda</taxon>
        <taxon>Hexapoda</taxon>
        <taxon>Insecta</taxon>
        <taxon>Pterygota</taxon>
        <taxon>Neoptera</taxon>
        <taxon>Endopterygota</taxon>
        <taxon>Coleoptera</taxon>
        <taxon>Polyphaga</taxon>
        <taxon>Cucujiformia</taxon>
        <taxon>Coccinelloidea</taxon>
        <taxon>Coccinellidae</taxon>
        <taxon>Epilachninae</taxon>
        <taxon>Epilachnini</taxon>
        <taxon>Henosepilachna</taxon>
    </lineage>
</organism>
<comment type="caution">
    <text evidence="20">The sequence shown here is derived from an EMBL/GenBank/DDBJ whole genome shotgun (WGS) entry which is preliminary data.</text>
</comment>
<accession>A0AAW1U7H5</accession>
<keyword evidence="14" id="KW-0206">Cytoskeleton</keyword>
<gene>
    <name evidence="20" type="ORF">WA026_003740</name>
</gene>
<keyword evidence="9" id="KW-0597">Phosphoprotein</keyword>
<dbReference type="GO" id="GO:0005634">
    <property type="term" value="C:nucleus"/>
    <property type="evidence" value="ECO:0007669"/>
    <property type="project" value="UniProtKB-SubCell"/>
</dbReference>
<evidence type="ECO:0000256" key="6">
    <source>
        <dbReference type="ARBA" id="ARBA00022454"/>
    </source>
</evidence>
<dbReference type="InterPro" id="IPR017441">
    <property type="entry name" value="Protein_kinase_ATP_BS"/>
</dbReference>
<keyword evidence="11 18" id="KW-0547">Nucleotide-binding</keyword>
<dbReference type="InterPro" id="IPR000719">
    <property type="entry name" value="Prot_kinase_dom"/>
</dbReference>
<evidence type="ECO:0000256" key="17">
    <source>
        <dbReference type="ARBA" id="ARBA00048679"/>
    </source>
</evidence>
<dbReference type="GO" id="GO:0005819">
    <property type="term" value="C:spindle"/>
    <property type="evidence" value="ECO:0007669"/>
    <property type="project" value="UniProtKB-SubCell"/>
</dbReference>
<dbReference type="GO" id="GO:0005524">
    <property type="term" value="F:ATP binding"/>
    <property type="evidence" value="ECO:0007669"/>
    <property type="project" value="UniProtKB-UniRule"/>
</dbReference>
<dbReference type="Gene3D" id="3.30.200.20">
    <property type="entry name" value="Phosphorylase Kinase, domain 1"/>
    <property type="match status" value="1"/>
</dbReference>
<protein>
    <recommendedName>
        <fullName evidence="5">non-specific serine/threonine protein kinase</fullName>
        <ecNumber evidence="5">2.7.11.1</ecNumber>
    </recommendedName>
</protein>
<dbReference type="GO" id="GO:0010564">
    <property type="term" value="P:regulation of cell cycle process"/>
    <property type="evidence" value="ECO:0007669"/>
    <property type="project" value="UniProtKB-ARBA"/>
</dbReference>
<dbReference type="GO" id="GO:0072354">
    <property type="term" value="F:histone H3T3 kinase activity"/>
    <property type="evidence" value="ECO:0007669"/>
    <property type="project" value="TreeGrafter"/>
</dbReference>
<keyword evidence="12" id="KW-0418">Kinase</keyword>
<reference evidence="20 21" key="1">
    <citation type="submission" date="2023-03" db="EMBL/GenBank/DDBJ databases">
        <title>Genome insight into feeding habits of ladybird beetles.</title>
        <authorList>
            <person name="Li H.-S."/>
            <person name="Huang Y.-H."/>
            <person name="Pang H."/>
        </authorList>
    </citation>
    <scope>NUCLEOTIDE SEQUENCE [LARGE SCALE GENOMIC DNA]</scope>
    <source>
        <strain evidence="20">SYSU_2023b</strain>
        <tissue evidence="20">Whole body</tissue>
    </source>
</reference>
<dbReference type="GO" id="GO:0000278">
    <property type="term" value="P:mitotic cell cycle"/>
    <property type="evidence" value="ECO:0007669"/>
    <property type="project" value="TreeGrafter"/>
</dbReference>
<dbReference type="PANTHER" id="PTHR24419:SF18">
    <property type="entry name" value="SERINE_THREONINE-PROTEIN KINASE HASPIN"/>
    <property type="match status" value="1"/>
</dbReference>
<evidence type="ECO:0000256" key="15">
    <source>
        <dbReference type="ARBA" id="ARBA00023242"/>
    </source>
</evidence>
<dbReference type="Proteomes" id="UP001431783">
    <property type="component" value="Unassembled WGS sequence"/>
</dbReference>
<dbReference type="SMART" id="SM01331">
    <property type="entry name" value="DUF3635"/>
    <property type="match status" value="1"/>
</dbReference>
<dbReference type="EC" id="2.7.11.1" evidence="5"/>
<evidence type="ECO:0000256" key="12">
    <source>
        <dbReference type="ARBA" id="ARBA00022777"/>
    </source>
</evidence>
<dbReference type="GO" id="GO:0035556">
    <property type="term" value="P:intracellular signal transduction"/>
    <property type="evidence" value="ECO:0007669"/>
    <property type="project" value="TreeGrafter"/>
</dbReference>
<dbReference type="GO" id="GO:0005694">
    <property type="term" value="C:chromosome"/>
    <property type="evidence" value="ECO:0007669"/>
    <property type="project" value="UniProtKB-SubCell"/>
</dbReference>
<dbReference type="AlphaFoldDB" id="A0AAW1U7H5"/>
<dbReference type="FunFam" id="3.30.200.20:FF:000409">
    <property type="entry name" value="serine/threonine-protein kinase haspin"/>
    <property type="match status" value="1"/>
</dbReference>
<sequence length="904" mass="103342">MAPYKKLRTYENPKKKNTKPAILTDIVVNLTNIGLCLETSSDISRETTFDRLKKGNNYNNVVLKNLSRPNYSSSGDLSYSTFEYKKNEGYQNESVDMGSSNSNIAIKPSTCEQKELSTNKPDSAIQTSKSLTAHIFKTGFDRSPIVTRSKLKFQPNSNTRKVNMEKCNEKNKQKFLASKENMSFQNNLENNSSSYIISESSTENNSASNNSNKLVRKRKLHNHHFHLNINGFKFKRLRNQCSTPKVTLSKSINKLSAEQTSNICESIEKHINASILNNVKDLSISYKDKNKFKETSQSSNIETYASPAKNNKSSQSICEFDSINMLSQHFDSRQHHSIFQNKGLSSLPSLVLTSTPLSKPKCTMDFFNISSENGSNFNVDKSTYISSKISKLESNNKQKQSQVFEQVNYSKDFNTLANFTKSANCSNALENSKYQDIVDSSIISEQPIMKKYLSLAAGKKFRRSIIIHRNTMDVSRSCTALGSNDIKTNSNFSRRTSIKVVPVTSMRTTIAKLKNFTADSTFPEEDLGDDTKYNSNNHLPLIHISTQDSNKEYNSNDHLPLICRSPKDIVLERCGQTEPLNFDECYPQSTLHNCQKIGEGVYGEVFMYQDQDRNGSVIVMKIIPIEGDQIVNFEKQKTFEEIISEIVITAELSDLRKHKCNRTDAFTEVMKIRCVKGCYPKRLLELWDLYDENKQSENDSPEIFKSDQLYIVLELSNGGRDLEAYEFRNAQQSLSVFNQIACAIAVAEEELHFEHRDLHWGNVLVKVTKEEYSNFILKGREITIKNKEVKATIIDFTLSRIEYDKAVIFNDLALDNDLFSATGDYQFEIYRLMKENNGNEWQSFKPYSNVLWLHYVLDKAITAFRYKNTQSKLHKTSISTLKEYKAKILDYQSVTEFVINNFVS</sequence>
<evidence type="ECO:0000256" key="9">
    <source>
        <dbReference type="ARBA" id="ARBA00022553"/>
    </source>
</evidence>
<comment type="catalytic activity">
    <reaction evidence="16">
        <text>L-threonyl-[protein] + ATP = O-phospho-L-threonyl-[protein] + ADP + H(+)</text>
        <dbReference type="Rhea" id="RHEA:46608"/>
        <dbReference type="Rhea" id="RHEA-COMP:11060"/>
        <dbReference type="Rhea" id="RHEA-COMP:11605"/>
        <dbReference type="ChEBI" id="CHEBI:15378"/>
        <dbReference type="ChEBI" id="CHEBI:30013"/>
        <dbReference type="ChEBI" id="CHEBI:30616"/>
        <dbReference type="ChEBI" id="CHEBI:61977"/>
        <dbReference type="ChEBI" id="CHEBI:456216"/>
        <dbReference type="EC" id="2.7.11.1"/>
    </reaction>
</comment>
<evidence type="ECO:0000256" key="16">
    <source>
        <dbReference type="ARBA" id="ARBA00047899"/>
    </source>
</evidence>
<dbReference type="PROSITE" id="PS50011">
    <property type="entry name" value="PROTEIN_KINASE_DOM"/>
    <property type="match status" value="1"/>
</dbReference>
<evidence type="ECO:0000313" key="20">
    <source>
        <dbReference type="EMBL" id="KAK9878914.1"/>
    </source>
</evidence>
<keyword evidence="15" id="KW-0539">Nucleus</keyword>
<keyword evidence="8" id="KW-0723">Serine/threonine-protein kinase</keyword>
<keyword evidence="10" id="KW-0808">Transferase</keyword>
<evidence type="ECO:0000256" key="5">
    <source>
        <dbReference type="ARBA" id="ARBA00012513"/>
    </source>
</evidence>
<dbReference type="SUPFAM" id="SSF56112">
    <property type="entry name" value="Protein kinase-like (PK-like)"/>
    <property type="match status" value="1"/>
</dbReference>
<evidence type="ECO:0000256" key="14">
    <source>
        <dbReference type="ARBA" id="ARBA00023212"/>
    </source>
</evidence>
<feature type="binding site" evidence="18">
    <location>
        <position position="621"/>
    </location>
    <ligand>
        <name>ATP</name>
        <dbReference type="ChEBI" id="CHEBI:30616"/>
    </ligand>
</feature>
<evidence type="ECO:0000256" key="8">
    <source>
        <dbReference type="ARBA" id="ARBA00022527"/>
    </source>
</evidence>
<dbReference type="InterPro" id="IPR011009">
    <property type="entry name" value="Kinase-like_dom_sf"/>
</dbReference>
<dbReference type="GO" id="GO:0005737">
    <property type="term" value="C:cytoplasm"/>
    <property type="evidence" value="ECO:0007669"/>
    <property type="project" value="TreeGrafter"/>
</dbReference>
<evidence type="ECO:0000256" key="11">
    <source>
        <dbReference type="ARBA" id="ARBA00022741"/>
    </source>
</evidence>